<dbReference type="NCBIfam" id="TIGR02494">
    <property type="entry name" value="PFLE_PFLC"/>
    <property type="match status" value="1"/>
</dbReference>
<accession>A0ABT2LXF9</accession>
<dbReference type="InterPro" id="IPR012839">
    <property type="entry name" value="Organic_radical_activase"/>
</dbReference>
<evidence type="ECO:0000256" key="5">
    <source>
        <dbReference type="ARBA" id="ARBA00022723"/>
    </source>
</evidence>
<evidence type="ECO:0000256" key="6">
    <source>
        <dbReference type="ARBA" id="ARBA00023002"/>
    </source>
</evidence>
<gene>
    <name evidence="12" type="ORF">N5B56_02595</name>
</gene>
<feature type="domain" description="Radical SAM core" evidence="11">
    <location>
        <begin position="13"/>
        <end position="293"/>
    </location>
</feature>
<evidence type="ECO:0000259" key="11">
    <source>
        <dbReference type="PROSITE" id="PS51918"/>
    </source>
</evidence>
<keyword evidence="8" id="KW-0411">Iron-sulfur</keyword>
<evidence type="ECO:0000256" key="3">
    <source>
        <dbReference type="ARBA" id="ARBA00022485"/>
    </source>
</evidence>
<dbReference type="Gene3D" id="3.30.70.20">
    <property type="match status" value="1"/>
</dbReference>
<dbReference type="InterPro" id="IPR034457">
    <property type="entry name" value="Organic_radical-activating"/>
</dbReference>
<keyword evidence="5" id="KW-0479">Metal-binding</keyword>
<dbReference type="InterPro" id="IPR017896">
    <property type="entry name" value="4Fe4S_Fe-S-bd"/>
</dbReference>
<evidence type="ECO:0000256" key="7">
    <source>
        <dbReference type="ARBA" id="ARBA00023004"/>
    </source>
</evidence>
<feature type="domain" description="4Fe-4S ferredoxin-type" evidence="10">
    <location>
        <begin position="44"/>
        <end position="73"/>
    </location>
</feature>
<comment type="similarity">
    <text evidence="2">Belongs to the organic radical-activating enzymes family.</text>
</comment>
<feature type="domain" description="4Fe-4S ferredoxin-type" evidence="10">
    <location>
        <begin position="74"/>
        <end position="102"/>
    </location>
</feature>
<dbReference type="InterPro" id="IPR058240">
    <property type="entry name" value="rSAM_sf"/>
</dbReference>
<dbReference type="Proteomes" id="UP001431199">
    <property type="component" value="Unassembled WGS sequence"/>
</dbReference>
<evidence type="ECO:0000256" key="8">
    <source>
        <dbReference type="ARBA" id="ARBA00023014"/>
    </source>
</evidence>
<dbReference type="PIRSF" id="PIRSF000371">
    <property type="entry name" value="PFL_act_enz"/>
    <property type="match status" value="1"/>
</dbReference>
<keyword evidence="4" id="KW-0949">S-adenosyl-L-methionine</keyword>
<evidence type="ECO:0000256" key="9">
    <source>
        <dbReference type="ARBA" id="ARBA00047365"/>
    </source>
</evidence>
<dbReference type="PROSITE" id="PS01087">
    <property type="entry name" value="RADICAL_ACTIVATING"/>
    <property type="match status" value="1"/>
</dbReference>
<evidence type="ECO:0000256" key="1">
    <source>
        <dbReference type="ARBA" id="ARBA00001966"/>
    </source>
</evidence>
<dbReference type="SFLD" id="SFLDG01066">
    <property type="entry name" value="organic_radical-activating_enz"/>
    <property type="match status" value="1"/>
</dbReference>
<comment type="caution">
    <text evidence="12">The sequence shown here is derived from an EMBL/GenBank/DDBJ whole genome shotgun (WGS) entry which is preliminary data.</text>
</comment>
<reference evidence="12" key="1">
    <citation type="submission" date="2022-09" db="EMBL/GenBank/DDBJ databases">
        <title>Eubacterium sp. LFL-14 isolated from human feces.</title>
        <authorList>
            <person name="Liu F."/>
        </authorList>
    </citation>
    <scope>NUCLEOTIDE SEQUENCE</scope>
    <source>
        <strain evidence="12">LFL-14</strain>
    </source>
</reference>
<keyword evidence="13" id="KW-1185">Reference proteome</keyword>
<keyword evidence="3" id="KW-0004">4Fe-4S</keyword>
<organism evidence="12 13">
    <name type="scientific">Eubacterium album</name>
    <dbReference type="NCBI Taxonomy" id="2978477"/>
    <lineage>
        <taxon>Bacteria</taxon>
        <taxon>Bacillati</taxon>
        <taxon>Bacillota</taxon>
        <taxon>Clostridia</taxon>
        <taxon>Eubacteriales</taxon>
        <taxon>Eubacteriaceae</taxon>
        <taxon>Eubacterium</taxon>
    </lineage>
</organism>
<dbReference type="InterPro" id="IPR001989">
    <property type="entry name" value="Radical_activat_CS"/>
</dbReference>
<proteinExistence type="inferred from homology"/>
<dbReference type="Pfam" id="PF04055">
    <property type="entry name" value="Radical_SAM"/>
    <property type="match status" value="1"/>
</dbReference>
<evidence type="ECO:0000313" key="12">
    <source>
        <dbReference type="EMBL" id="MCT7397978.1"/>
    </source>
</evidence>
<sequence>MGVVFDIQKFCVNDGPGIRSVVFLKGCPLKCLWCHNPESNSIKPQLYCEWSKCISCGKCVSVCENNVHEIKKGKHIVHFEKCTMCGKCIEVCTNEAMGCYGYNAQIEEVIKEVEKDKNYYAESGGGVTISGGEPMAQFKFTYELAKELFRRKINVCIETSGFSNKDYFEKIAQYVDCFLFDYKATGEEKHIYLTGVSNKEILNNLLLLTKMKKKVILRCPIIPGQNLSEDHLKAIADLSNKGVHSVEIIPYHNMGVAKAKKIGSGMYLSNVKIPRADDVENWIEKIKKYGGINIKKS</sequence>
<dbReference type="PROSITE" id="PS51379">
    <property type="entry name" value="4FE4S_FER_2"/>
    <property type="match status" value="2"/>
</dbReference>
<dbReference type="Gene3D" id="3.80.30.10">
    <property type="entry name" value="pyruvate-formate lyase- activating enzyme"/>
    <property type="match status" value="1"/>
</dbReference>
<dbReference type="SFLD" id="SFLDS00029">
    <property type="entry name" value="Radical_SAM"/>
    <property type="match status" value="1"/>
</dbReference>
<dbReference type="SUPFAM" id="SSF54862">
    <property type="entry name" value="4Fe-4S ferredoxins"/>
    <property type="match status" value="1"/>
</dbReference>
<dbReference type="SUPFAM" id="SSF102114">
    <property type="entry name" value="Radical SAM enzymes"/>
    <property type="match status" value="1"/>
</dbReference>
<evidence type="ECO:0000313" key="13">
    <source>
        <dbReference type="Proteomes" id="UP001431199"/>
    </source>
</evidence>
<protein>
    <submittedName>
        <fullName evidence="12">Glycyl-radical enzyme activating protein</fullName>
    </submittedName>
</protein>
<evidence type="ECO:0000259" key="10">
    <source>
        <dbReference type="PROSITE" id="PS51379"/>
    </source>
</evidence>
<dbReference type="EMBL" id="JAODBU010000002">
    <property type="protein sequence ID" value="MCT7397978.1"/>
    <property type="molecule type" value="Genomic_DNA"/>
</dbReference>
<dbReference type="InterPro" id="IPR007197">
    <property type="entry name" value="rSAM"/>
</dbReference>
<dbReference type="PANTHER" id="PTHR30352">
    <property type="entry name" value="PYRUVATE FORMATE-LYASE-ACTIVATING ENZYME"/>
    <property type="match status" value="1"/>
</dbReference>
<evidence type="ECO:0000256" key="4">
    <source>
        <dbReference type="ARBA" id="ARBA00022691"/>
    </source>
</evidence>
<comment type="catalytic activity">
    <reaction evidence="9">
        <text>glycyl-[protein] + reduced [flavodoxin] + S-adenosyl-L-methionine = glycin-2-yl radical-[protein] + semiquinone [flavodoxin] + 5'-deoxyadenosine + L-methionine + H(+)</text>
        <dbReference type="Rhea" id="RHEA:61976"/>
        <dbReference type="Rhea" id="RHEA-COMP:10622"/>
        <dbReference type="Rhea" id="RHEA-COMP:14480"/>
        <dbReference type="Rhea" id="RHEA-COMP:15993"/>
        <dbReference type="Rhea" id="RHEA-COMP:15994"/>
        <dbReference type="ChEBI" id="CHEBI:15378"/>
        <dbReference type="ChEBI" id="CHEBI:17319"/>
        <dbReference type="ChEBI" id="CHEBI:29947"/>
        <dbReference type="ChEBI" id="CHEBI:32722"/>
        <dbReference type="ChEBI" id="CHEBI:57618"/>
        <dbReference type="ChEBI" id="CHEBI:57844"/>
        <dbReference type="ChEBI" id="CHEBI:59789"/>
        <dbReference type="ChEBI" id="CHEBI:140311"/>
    </reaction>
</comment>
<keyword evidence="7" id="KW-0408">Iron</keyword>
<dbReference type="InterPro" id="IPR040074">
    <property type="entry name" value="BssD/PflA/YjjW"/>
</dbReference>
<dbReference type="RefSeq" id="WP_118565591.1">
    <property type="nucleotide sequence ID" value="NZ_JAODBU010000002.1"/>
</dbReference>
<comment type="cofactor">
    <cofactor evidence="1">
        <name>[4Fe-4S] cluster</name>
        <dbReference type="ChEBI" id="CHEBI:49883"/>
    </cofactor>
</comment>
<evidence type="ECO:0000256" key="2">
    <source>
        <dbReference type="ARBA" id="ARBA00009777"/>
    </source>
</evidence>
<dbReference type="SFLD" id="SFLDG01118">
    <property type="entry name" value="activating_enzymes__group_2"/>
    <property type="match status" value="1"/>
</dbReference>
<dbReference type="PROSITE" id="PS51918">
    <property type="entry name" value="RADICAL_SAM"/>
    <property type="match status" value="1"/>
</dbReference>
<keyword evidence="6" id="KW-0560">Oxidoreductase</keyword>
<dbReference type="Pfam" id="PF00037">
    <property type="entry name" value="Fer4"/>
    <property type="match status" value="2"/>
</dbReference>
<name>A0ABT2LXF9_9FIRM</name>
<dbReference type="PANTHER" id="PTHR30352:SF4">
    <property type="entry name" value="PYRUVATE FORMATE-LYASE 2-ACTIVATING ENZYME"/>
    <property type="match status" value="1"/>
</dbReference>